<keyword evidence="2" id="KW-0812">Transmembrane</keyword>
<feature type="transmembrane region" description="Helical" evidence="2">
    <location>
        <begin position="45"/>
        <end position="63"/>
    </location>
</feature>
<name>A0A1S1LFJ6_MYCCH</name>
<keyword evidence="2" id="KW-0472">Membrane</keyword>
<accession>A0A1S1LFJ6</accession>
<feature type="compositionally biased region" description="Low complexity" evidence="1">
    <location>
        <begin position="497"/>
        <end position="674"/>
    </location>
</feature>
<evidence type="ECO:0000256" key="1">
    <source>
        <dbReference type="SAM" id="MobiDB-lite"/>
    </source>
</evidence>
<gene>
    <name evidence="3" type="ORF">BKG82_28105</name>
</gene>
<sequence>MSHRSGRHTHHSANAIPVREFLGRASAMPSPHAAGALALRRPKDVALALTAATAIAFAPMVVIQAPPVHVALPTVHVADAQLTALVSDADIDNLIRAVNTGLKQLDATVANVAAVPGQTLTGALSAASNLTDSFWSPLISSSKSNPLLSNVLTALRVVTAGGLAKLAASTESVNSTITLTTGQVATLLTSTLTGSASTLLHAISNVVNDPLSLLSYAGVINAPVTIVGGLVSNTAAAVSAVGTGAIKIAANVITGATAQVSNLITAADALVKGIEQTIDQQQVNSLITIAQQIVTSPLRAAISLANGATAALSDAATTTVKVAATAVQRLDNIWLSNGDGHGVVQDVINTIAAGPLSPGSYVNVAGEVITGAAQSAQQISSAIVGGFLPLPFRMSATMVGATANALNHLADGVAKGTVAALEFAGVNPILAGTVYGLVGAVKTAISFTAGTITTALNAVASIASTAASVTGAYNPAAATPVAAAAATALSARAQTAAPAQTATKASTPTSAKASSAATAPADTSTDAGTAGAAGTGDKTATGETTSTGKASAASSAAETATTDKASATSETKGPGGATPSTTQSGTSTAAKATTTGPKTGSGTGSTAAGSSTPATGAGKTTAAEKAPTKASPAKTPAAPSTHDAAKSGSAKSQSAKADSASGAGHTTGGHTASGPSGGHDTK</sequence>
<proteinExistence type="predicted"/>
<dbReference type="AlphaFoldDB" id="A0A1S1LFJ6"/>
<dbReference type="RefSeq" id="WP_070948097.1">
    <property type="nucleotide sequence ID" value="NZ_MLIQ01000049.1"/>
</dbReference>
<comment type="caution">
    <text evidence="3">The sequence shown here is derived from an EMBL/GenBank/DDBJ whole genome shotgun (WGS) entry which is preliminary data.</text>
</comment>
<reference evidence="3 4" key="1">
    <citation type="submission" date="2016-10" db="EMBL/GenBank/DDBJ databases">
        <title>Evaluation of Human, Veterinary and Environmental Mycobacterium chelonae Isolates by Core Genome Phylogenomic Analysis, Targeted Gene Comparison, and Anti-microbial Susceptibility Patterns: A Tale of Mistaken Identities.</title>
        <authorList>
            <person name="Fogelson S.B."/>
            <person name="Camus A.C."/>
            <person name="Lorenz W."/>
            <person name="Vasireddy R."/>
            <person name="Vasireddy S."/>
            <person name="Smith T."/>
            <person name="Brown-Elliott B.A."/>
            <person name="Wallace R.J.Jr."/>
            <person name="Hasan N.A."/>
            <person name="Reischl U."/>
            <person name="Sanchez S."/>
        </authorList>
    </citation>
    <scope>NUCLEOTIDE SEQUENCE [LARGE SCALE GENOMIC DNA]</scope>
    <source>
        <strain evidence="3 4">15515</strain>
    </source>
</reference>
<keyword evidence="2" id="KW-1133">Transmembrane helix</keyword>
<evidence type="ECO:0000313" key="3">
    <source>
        <dbReference type="EMBL" id="OHU46074.1"/>
    </source>
</evidence>
<organism evidence="3 4">
    <name type="scientific">Mycobacteroides chelonae</name>
    <name type="common">Mycobacterium chelonae</name>
    <dbReference type="NCBI Taxonomy" id="1774"/>
    <lineage>
        <taxon>Bacteria</taxon>
        <taxon>Bacillati</taxon>
        <taxon>Actinomycetota</taxon>
        <taxon>Actinomycetes</taxon>
        <taxon>Mycobacteriales</taxon>
        <taxon>Mycobacteriaceae</taxon>
        <taxon>Mycobacteroides</taxon>
    </lineage>
</organism>
<dbReference type="Proteomes" id="UP000180043">
    <property type="component" value="Unassembled WGS sequence"/>
</dbReference>
<feature type="region of interest" description="Disordered" evidence="1">
    <location>
        <begin position="497"/>
        <end position="682"/>
    </location>
</feature>
<evidence type="ECO:0000256" key="2">
    <source>
        <dbReference type="SAM" id="Phobius"/>
    </source>
</evidence>
<dbReference type="EMBL" id="MLIQ01000049">
    <property type="protein sequence ID" value="OHU46074.1"/>
    <property type="molecule type" value="Genomic_DNA"/>
</dbReference>
<protein>
    <submittedName>
        <fullName evidence="3">Uncharacterized protein</fullName>
    </submittedName>
</protein>
<evidence type="ECO:0000313" key="4">
    <source>
        <dbReference type="Proteomes" id="UP000180043"/>
    </source>
</evidence>